<keyword evidence="10" id="KW-1185">Reference proteome</keyword>
<evidence type="ECO:0000256" key="1">
    <source>
        <dbReference type="ARBA" id="ARBA00005189"/>
    </source>
</evidence>
<dbReference type="EMBL" id="FNLO01000003">
    <property type="protein sequence ID" value="SDV47847.1"/>
    <property type="molecule type" value="Genomic_DNA"/>
</dbReference>
<dbReference type="GO" id="GO:0003841">
    <property type="term" value="F:1-acylglycerol-3-phosphate O-acyltransferase activity"/>
    <property type="evidence" value="ECO:0007669"/>
    <property type="project" value="TreeGrafter"/>
</dbReference>
<dbReference type="AlphaFoldDB" id="A0A1H2PML7"/>
<dbReference type="SMART" id="SM00563">
    <property type="entry name" value="PlsC"/>
    <property type="match status" value="1"/>
</dbReference>
<dbReference type="RefSeq" id="WP_235837834.1">
    <property type="nucleotide sequence ID" value="NZ_FNLO01000003.1"/>
</dbReference>
<protein>
    <submittedName>
        <fullName evidence="9">1-acyl-sn-glycerol-3-phosphate acyltransferase</fullName>
    </submittedName>
</protein>
<dbReference type="CDD" id="cd07989">
    <property type="entry name" value="LPLAT_AGPAT-like"/>
    <property type="match status" value="1"/>
</dbReference>
<organism evidence="9 10">
    <name type="scientific">Chitinasiproducens palmae</name>
    <dbReference type="NCBI Taxonomy" id="1770053"/>
    <lineage>
        <taxon>Bacteria</taxon>
        <taxon>Pseudomonadati</taxon>
        <taxon>Pseudomonadota</taxon>
        <taxon>Betaproteobacteria</taxon>
        <taxon>Burkholderiales</taxon>
        <taxon>Burkholderiaceae</taxon>
        <taxon>Chitinasiproducens</taxon>
    </lineage>
</organism>
<keyword evidence="7" id="KW-1133">Transmembrane helix</keyword>
<dbReference type="InterPro" id="IPR002123">
    <property type="entry name" value="Plipid/glycerol_acylTrfase"/>
</dbReference>
<dbReference type="SUPFAM" id="SSF69593">
    <property type="entry name" value="Glycerol-3-phosphate (1)-acyltransferase"/>
    <property type="match status" value="1"/>
</dbReference>
<evidence type="ECO:0000313" key="10">
    <source>
        <dbReference type="Proteomes" id="UP000243719"/>
    </source>
</evidence>
<sequence length="323" mass="33907">MLSEPAAAGRAAGAAQSEDGSARVPSGGRGPGTRPGARLGAWLRIARLVVHLLVGVLTLLLPYRLAAPPRRAALVRNWSRRLLAICGMTLRVRYHVAAAPSSGQRETHAPLHAGLHAGLHAEAPAGLQAAIPTDSAASAAEAPALLVANHISWIDIFVIDGWRPTHFVAKSEIRGWPVIGWLASEVGTLFIERGKRSDAKRVVDVLAQHIGAGEPVALFAEGTTSDGSTVLPFHANLFAAAHAAGAPVRPIAVRYEDADGFRTDAPAFVGETTLYASVMALLRARPLTAWLTIGPPLASEGLTRRALADTTRQAIIAMLPEDG</sequence>
<keyword evidence="2" id="KW-0444">Lipid biosynthesis</keyword>
<dbReference type="PANTHER" id="PTHR10434">
    <property type="entry name" value="1-ACYL-SN-GLYCEROL-3-PHOSPHATE ACYLTRANSFERASE"/>
    <property type="match status" value="1"/>
</dbReference>
<evidence type="ECO:0000256" key="7">
    <source>
        <dbReference type="SAM" id="Phobius"/>
    </source>
</evidence>
<evidence type="ECO:0000256" key="3">
    <source>
        <dbReference type="ARBA" id="ARBA00022679"/>
    </source>
</evidence>
<evidence type="ECO:0000256" key="2">
    <source>
        <dbReference type="ARBA" id="ARBA00022516"/>
    </source>
</evidence>
<keyword evidence="7" id="KW-0472">Membrane</keyword>
<evidence type="ECO:0000256" key="4">
    <source>
        <dbReference type="ARBA" id="ARBA00023098"/>
    </source>
</evidence>
<gene>
    <name evidence="9" type="ORF">SAMN05216551_103344</name>
</gene>
<dbReference type="Proteomes" id="UP000243719">
    <property type="component" value="Unassembled WGS sequence"/>
</dbReference>
<accession>A0A1H2PML7</accession>
<keyword evidence="7" id="KW-0812">Transmembrane</keyword>
<evidence type="ECO:0000256" key="5">
    <source>
        <dbReference type="ARBA" id="ARBA00023315"/>
    </source>
</evidence>
<dbReference type="STRING" id="1770053.SAMN05216551_103344"/>
<dbReference type="PANTHER" id="PTHR10434:SF64">
    <property type="entry name" value="1-ACYL-SN-GLYCEROL-3-PHOSPHATE ACYLTRANSFERASE-RELATED"/>
    <property type="match status" value="1"/>
</dbReference>
<feature type="compositionally biased region" description="Low complexity" evidence="6">
    <location>
        <begin position="1"/>
        <end position="15"/>
    </location>
</feature>
<comment type="pathway">
    <text evidence="1">Lipid metabolism.</text>
</comment>
<keyword evidence="4" id="KW-0443">Lipid metabolism</keyword>
<feature type="region of interest" description="Disordered" evidence="6">
    <location>
        <begin position="1"/>
        <end position="33"/>
    </location>
</feature>
<keyword evidence="3 9" id="KW-0808">Transferase</keyword>
<keyword evidence="5 9" id="KW-0012">Acyltransferase</keyword>
<dbReference type="Pfam" id="PF01553">
    <property type="entry name" value="Acyltransferase"/>
    <property type="match status" value="1"/>
</dbReference>
<feature type="domain" description="Phospholipid/glycerol acyltransferase" evidence="8">
    <location>
        <begin position="144"/>
        <end position="256"/>
    </location>
</feature>
<name>A0A1H2PML7_9BURK</name>
<proteinExistence type="predicted"/>
<reference evidence="10" key="1">
    <citation type="submission" date="2016-09" db="EMBL/GenBank/DDBJ databases">
        <authorList>
            <person name="Varghese N."/>
            <person name="Submissions S."/>
        </authorList>
    </citation>
    <scope>NUCLEOTIDE SEQUENCE [LARGE SCALE GENOMIC DNA]</scope>
    <source>
        <strain evidence="10">JS23</strain>
    </source>
</reference>
<dbReference type="GO" id="GO:0006654">
    <property type="term" value="P:phosphatidic acid biosynthetic process"/>
    <property type="evidence" value="ECO:0007669"/>
    <property type="project" value="TreeGrafter"/>
</dbReference>
<evidence type="ECO:0000256" key="6">
    <source>
        <dbReference type="SAM" id="MobiDB-lite"/>
    </source>
</evidence>
<evidence type="ECO:0000259" key="8">
    <source>
        <dbReference type="SMART" id="SM00563"/>
    </source>
</evidence>
<evidence type="ECO:0000313" key="9">
    <source>
        <dbReference type="EMBL" id="SDV47847.1"/>
    </source>
</evidence>
<feature type="transmembrane region" description="Helical" evidence="7">
    <location>
        <begin position="41"/>
        <end position="61"/>
    </location>
</feature>